<keyword evidence="3" id="KW-1185">Reference proteome</keyword>
<dbReference type="AlphaFoldDB" id="A0A1P8WP83"/>
<dbReference type="OrthoDB" id="10002020at2"/>
<keyword evidence="1" id="KW-0472">Membrane</keyword>
<dbReference type="Proteomes" id="UP000187735">
    <property type="component" value="Chromosome"/>
</dbReference>
<name>A0A1P8WP83_9PLAN</name>
<dbReference type="RefSeq" id="WP_077026960.1">
    <property type="nucleotide sequence ID" value="NZ_CP017641.1"/>
</dbReference>
<reference evidence="2 3" key="1">
    <citation type="journal article" date="2016" name="Front. Microbiol.">
        <title>Fuerstia marisgermanicae gen. nov., sp. nov., an Unusual Member of the Phylum Planctomycetes from the German Wadden Sea.</title>
        <authorList>
            <person name="Kohn T."/>
            <person name="Heuer A."/>
            <person name="Jogler M."/>
            <person name="Vollmers J."/>
            <person name="Boedeker C."/>
            <person name="Bunk B."/>
            <person name="Rast P."/>
            <person name="Borchert D."/>
            <person name="Glockner I."/>
            <person name="Freese H.M."/>
            <person name="Klenk H.P."/>
            <person name="Overmann J."/>
            <person name="Kaster A.K."/>
            <person name="Rohde M."/>
            <person name="Wiegand S."/>
            <person name="Jogler C."/>
        </authorList>
    </citation>
    <scope>NUCLEOTIDE SEQUENCE [LARGE SCALE GENOMIC DNA]</scope>
    <source>
        <strain evidence="2 3">NH11</strain>
    </source>
</reference>
<accession>A0A1P8WP83</accession>
<keyword evidence="1" id="KW-0812">Transmembrane</keyword>
<dbReference type="STRING" id="1891926.Fuma_05518"/>
<dbReference type="KEGG" id="fmr:Fuma_05518"/>
<feature type="transmembrane region" description="Helical" evidence="1">
    <location>
        <begin position="24"/>
        <end position="43"/>
    </location>
</feature>
<organism evidence="2 3">
    <name type="scientific">Fuerstiella marisgermanici</name>
    <dbReference type="NCBI Taxonomy" id="1891926"/>
    <lineage>
        <taxon>Bacteria</taxon>
        <taxon>Pseudomonadati</taxon>
        <taxon>Planctomycetota</taxon>
        <taxon>Planctomycetia</taxon>
        <taxon>Planctomycetales</taxon>
        <taxon>Planctomycetaceae</taxon>
        <taxon>Fuerstiella</taxon>
    </lineage>
</organism>
<protein>
    <submittedName>
        <fullName evidence="2">Uncharacterized protein</fullName>
    </submittedName>
</protein>
<evidence type="ECO:0000313" key="2">
    <source>
        <dbReference type="EMBL" id="APZ95855.1"/>
    </source>
</evidence>
<keyword evidence="1" id="KW-1133">Transmembrane helix</keyword>
<sequence length="110" mass="12873">MFGLFRLEHTSPIARYFRKLRRRLRNLLIVVAVLAAMVVFWGVPHCQWTYKYPAAGGVRVPDADEKMSAWYWNPVSGWKHVTRDQYGPLTFVLFIPVTDCYGDDDNVFNF</sequence>
<gene>
    <name evidence="2" type="ORF">Fuma_05518</name>
</gene>
<dbReference type="EMBL" id="CP017641">
    <property type="protein sequence ID" value="APZ95855.1"/>
    <property type="molecule type" value="Genomic_DNA"/>
</dbReference>
<evidence type="ECO:0000313" key="3">
    <source>
        <dbReference type="Proteomes" id="UP000187735"/>
    </source>
</evidence>
<proteinExistence type="predicted"/>
<evidence type="ECO:0000256" key="1">
    <source>
        <dbReference type="SAM" id="Phobius"/>
    </source>
</evidence>